<dbReference type="STRING" id="1963862.B4O97_12365"/>
<proteinExistence type="predicted"/>
<feature type="transmembrane region" description="Helical" evidence="1">
    <location>
        <begin position="459"/>
        <end position="477"/>
    </location>
</feature>
<dbReference type="AlphaFoldDB" id="A0A1Y1RW74"/>
<reference evidence="2 3" key="1">
    <citation type="submission" date="2017-03" db="EMBL/GenBank/DDBJ databases">
        <title>Draft Genome sequence of Marispirochaeta sp. strain JC444.</title>
        <authorList>
            <person name="Shivani Y."/>
            <person name="Subhash Y."/>
            <person name="Sasikala C."/>
            <person name="Ramana C."/>
        </authorList>
    </citation>
    <scope>NUCLEOTIDE SEQUENCE [LARGE SCALE GENOMIC DNA]</scope>
    <source>
        <strain evidence="2 3">JC444</strain>
    </source>
</reference>
<feature type="transmembrane region" description="Helical" evidence="1">
    <location>
        <begin position="229"/>
        <end position="252"/>
    </location>
</feature>
<evidence type="ECO:0000313" key="3">
    <source>
        <dbReference type="Proteomes" id="UP000192343"/>
    </source>
</evidence>
<dbReference type="Proteomes" id="UP000192343">
    <property type="component" value="Unassembled WGS sequence"/>
</dbReference>
<name>A0A1Y1RW74_9SPIO</name>
<gene>
    <name evidence="2" type="ORF">B4O97_12365</name>
</gene>
<dbReference type="EMBL" id="MWQY01000013">
    <property type="protein sequence ID" value="ORC34429.1"/>
    <property type="molecule type" value="Genomic_DNA"/>
</dbReference>
<keyword evidence="1" id="KW-1133">Transmembrane helix</keyword>
<accession>A0A1Y1RW74</accession>
<protein>
    <submittedName>
        <fullName evidence="2">Uncharacterized protein</fullName>
    </submittedName>
</protein>
<feature type="transmembrane region" description="Helical" evidence="1">
    <location>
        <begin position="309"/>
        <end position="328"/>
    </location>
</feature>
<comment type="caution">
    <text evidence="2">The sequence shown here is derived from an EMBL/GenBank/DDBJ whole genome shotgun (WGS) entry which is preliminary data.</text>
</comment>
<feature type="transmembrane region" description="Helical" evidence="1">
    <location>
        <begin position="258"/>
        <end position="279"/>
    </location>
</feature>
<evidence type="ECO:0000256" key="1">
    <source>
        <dbReference type="SAM" id="Phobius"/>
    </source>
</evidence>
<dbReference type="RefSeq" id="WP_083051233.1">
    <property type="nucleotide sequence ID" value="NZ_MWQY01000013.1"/>
</dbReference>
<keyword evidence="3" id="KW-1185">Reference proteome</keyword>
<keyword evidence="1" id="KW-0472">Membrane</keyword>
<feature type="transmembrane region" description="Helical" evidence="1">
    <location>
        <begin position="150"/>
        <end position="167"/>
    </location>
</feature>
<dbReference type="OrthoDB" id="371342at2"/>
<organism evidence="2 3">
    <name type="scientific">Marispirochaeta aestuarii</name>
    <dbReference type="NCBI Taxonomy" id="1963862"/>
    <lineage>
        <taxon>Bacteria</taxon>
        <taxon>Pseudomonadati</taxon>
        <taxon>Spirochaetota</taxon>
        <taxon>Spirochaetia</taxon>
        <taxon>Spirochaetales</taxon>
        <taxon>Spirochaetaceae</taxon>
        <taxon>Marispirochaeta</taxon>
    </lineage>
</organism>
<feature type="transmembrane region" description="Helical" evidence="1">
    <location>
        <begin position="174"/>
        <end position="190"/>
    </location>
</feature>
<evidence type="ECO:0000313" key="2">
    <source>
        <dbReference type="EMBL" id="ORC34429.1"/>
    </source>
</evidence>
<feature type="transmembrane region" description="Helical" evidence="1">
    <location>
        <begin position="196"/>
        <end position="217"/>
    </location>
</feature>
<sequence length="503" mass="56689">MKLFVRAGLFVLLYLAVCIMLAAGKPAEGPLKIWPDWYTLVARNGRDVQERLSPELDILSPRTLEVDINGFSSMLQIPLDQVETSLSPLDPRIDPFIRTLPFLFRADWQGEEADVLYIPRSLPPRDVEVLLREKGIGSEDALLVDTSRPSNLPLVLTFLLVALPVLILQPSRRLLSALMLLPWGIGILFSGRDAAFLALLALFVIPRLLSLVLPFLLRRYHDRETALEPAFRFEAALLALGLFTGMAMYGAFVSFADFLRFPFSAALAALALLRFRLLIEEHRQKQLLHSLFVPVSLGSPREKGGKMTLQAAAAACGMLIVLLLPAGLEETDLKLPVPVELALPAKDLDRSLAALEELGRKQDAPSLPLYLTHRYFQENYLYHPDFSLPKLNGELAIENYREAEGRILSERNTVWRFTYTWYTDIISDDTDRIKDFFIHEGIPKGILRTTITFGRTPVYGVYTGFGLLFSFAAIRLFQGARGRRRLIGCSTRRFESRRMSQTA</sequence>
<keyword evidence="1" id="KW-0812">Transmembrane</keyword>